<evidence type="ECO:0000256" key="6">
    <source>
        <dbReference type="PROSITE-ProRule" id="PRU00169"/>
    </source>
</evidence>
<dbReference type="PANTHER" id="PTHR48111:SF40">
    <property type="entry name" value="PHOSPHATE REGULON TRANSCRIPTIONAL REGULATORY PROTEIN PHOB"/>
    <property type="match status" value="1"/>
</dbReference>
<dbReference type="PROSITE" id="PS51755">
    <property type="entry name" value="OMPR_PHOB"/>
    <property type="match status" value="1"/>
</dbReference>
<gene>
    <name evidence="10" type="ORF">KUA55_09005</name>
</gene>
<proteinExistence type="predicted"/>
<accession>A0ABS6TD70</accession>
<dbReference type="InterPro" id="IPR039420">
    <property type="entry name" value="WalR-like"/>
</dbReference>
<protein>
    <submittedName>
        <fullName evidence="10">Response regulator transcription factor</fullName>
    </submittedName>
</protein>
<dbReference type="SMART" id="SM00448">
    <property type="entry name" value="REC"/>
    <property type="match status" value="1"/>
</dbReference>
<dbReference type="RefSeq" id="WP_218325867.1">
    <property type="nucleotide sequence ID" value="NZ_JAHUZB010000003.1"/>
</dbReference>
<keyword evidence="1 6" id="KW-0597">Phosphoprotein</keyword>
<dbReference type="EMBL" id="JAHUZB010000003">
    <property type="protein sequence ID" value="MBV7390817.1"/>
    <property type="molecule type" value="Genomic_DNA"/>
</dbReference>
<dbReference type="Proteomes" id="UP000774130">
    <property type="component" value="Unassembled WGS sequence"/>
</dbReference>
<evidence type="ECO:0000256" key="4">
    <source>
        <dbReference type="ARBA" id="ARBA00023125"/>
    </source>
</evidence>
<evidence type="ECO:0000259" key="8">
    <source>
        <dbReference type="PROSITE" id="PS50110"/>
    </source>
</evidence>
<dbReference type="SMART" id="SM00862">
    <property type="entry name" value="Trans_reg_C"/>
    <property type="match status" value="1"/>
</dbReference>
<feature type="modified residue" description="4-aspartylphosphate" evidence="6">
    <location>
        <position position="55"/>
    </location>
</feature>
<comment type="caution">
    <text evidence="10">The sequence shown here is derived from an EMBL/GenBank/DDBJ whole genome shotgun (WGS) entry which is preliminary data.</text>
</comment>
<sequence length="233" mass="27174">MTQTKIAVVEDEKDIRELLFEELTKQGYQVLTAEDGWQAEELFKNEKELSLVILDLMMPGKDGISLMQELRKNNTVPILILSAKNTEFDKVVGLEHGADDYLTKPFSVFELLARVKSMLRRNDQYNHVVNRATDSNDLGFELLPEAFSIRKNQQEIQLTKKEFDLLQLFVDHPKKIFTKYQLYQEVWDDEFLNDDNVLNVTIRRLRKKIEDDPSNPKYVVTVWGIGYKLGDSQ</sequence>
<evidence type="ECO:0000256" key="2">
    <source>
        <dbReference type="ARBA" id="ARBA00023012"/>
    </source>
</evidence>
<evidence type="ECO:0000313" key="11">
    <source>
        <dbReference type="Proteomes" id="UP000774130"/>
    </source>
</evidence>
<name>A0ABS6TD70_9ENTE</name>
<evidence type="ECO:0000256" key="7">
    <source>
        <dbReference type="PROSITE-ProRule" id="PRU01091"/>
    </source>
</evidence>
<dbReference type="PANTHER" id="PTHR48111">
    <property type="entry name" value="REGULATOR OF RPOS"/>
    <property type="match status" value="1"/>
</dbReference>
<feature type="DNA-binding region" description="OmpR/PhoB-type" evidence="7">
    <location>
        <begin position="130"/>
        <end position="231"/>
    </location>
</feature>
<evidence type="ECO:0000256" key="3">
    <source>
        <dbReference type="ARBA" id="ARBA00023015"/>
    </source>
</evidence>
<feature type="domain" description="OmpR/PhoB-type" evidence="9">
    <location>
        <begin position="130"/>
        <end position="231"/>
    </location>
</feature>
<dbReference type="Pfam" id="PF00486">
    <property type="entry name" value="Trans_reg_C"/>
    <property type="match status" value="1"/>
</dbReference>
<keyword evidence="3" id="KW-0805">Transcription regulation</keyword>
<evidence type="ECO:0000313" key="10">
    <source>
        <dbReference type="EMBL" id="MBV7390817.1"/>
    </source>
</evidence>
<keyword evidence="2" id="KW-0902">Two-component regulatory system</keyword>
<dbReference type="Pfam" id="PF00072">
    <property type="entry name" value="Response_reg"/>
    <property type="match status" value="1"/>
</dbReference>
<evidence type="ECO:0000256" key="1">
    <source>
        <dbReference type="ARBA" id="ARBA00022553"/>
    </source>
</evidence>
<keyword evidence="5" id="KW-0804">Transcription</keyword>
<keyword evidence="11" id="KW-1185">Reference proteome</keyword>
<dbReference type="InterPro" id="IPR001789">
    <property type="entry name" value="Sig_transdc_resp-reg_receiver"/>
</dbReference>
<organism evidence="10 11">
    <name type="scientific">Enterococcus alishanensis</name>
    <dbReference type="NCBI Taxonomy" id="1303817"/>
    <lineage>
        <taxon>Bacteria</taxon>
        <taxon>Bacillati</taxon>
        <taxon>Bacillota</taxon>
        <taxon>Bacilli</taxon>
        <taxon>Lactobacillales</taxon>
        <taxon>Enterococcaceae</taxon>
        <taxon>Enterococcus</taxon>
    </lineage>
</organism>
<dbReference type="CDD" id="cd00383">
    <property type="entry name" value="trans_reg_C"/>
    <property type="match status" value="1"/>
</dbReference>
<feature type="domain" description="Response regulatory" evidence="8">
    <location>
        <begin position="5"/>
        <end position="119"/>
    </location>
</feature>
<keyword evidence="4 7" id="KW-0238">DNA-binding</keyword>
<evidence type="ECO:0000256" key="5">
    <source>
        <dbReference type="ARBA" id="ARBA00023163"/>
    </source>
</evidence>
<dbReference type="PROSITE" id="PS50110">
    <property type="entry name" value="RESPONSE_REGULATORY"/>
    <property type="match status" value="1"/>
</dbReference>
<dbReference type="InterPro" id="IPR001867">
    <property type="entry name" value="OmpR/PhoB-type_DNA-bd"/>
</dbReference>
<reference evidence="10 11" key="1">
    <citation type="submission" date="2021-06" db="EMBL/GenBank/DDBJ databases">
        <title>Enterococcus alishanensis sp. nov., a novel lactic acid bacterium isolated from fresh coffee beans.</title>
        <authorList>
            <person name="Chen Y.-S."/>
        </authorList>
    </citation>
    <scope>NUCLEOTIDE SEQUENCE [LARGE SCALE GENOMIC DNA]</scope>
    <source>
        <strain evidence="10 11">ALS3</strain>
    </source>
</reference>
<evidence type="ECO:0000259" key="9">
    <source>
        <dbReference type="PROSITE" id="PS51755"/>
    </source>
</evidence>